<gene>
    <name evidence="2" type="ORF">CEXT_255481</name>
</gene>
<accession>A0AAV4VLH9</accession>
<reference evidence="2 3" key="1">
    <citation type="submission" date="2021-06" db="EMBL/GenBank/DDBJ databases">
        <title>Caerostris extrusa draft genome.</title>
        <authorList>
            <person name="Kono N."/>
            <person name="Arakawa K."/>
        </authorList>
    </citation>
    <scope>NUCLEOTIDE SEQUENCE [LARGE SCALE GENOMIC DNA]</scope>
</reference>
<comment type="caution">
    <text evidence="2">The sequence shown here is derived from an EMBL/GenBank/DDBJ whole genome shotgun (WGS) entry which is preliminary data.</text>
</comment>
<protein>
    <recommendedName>
        <fullName evidence="4">Secreted protein</fullName>
    </recommendedName>
</protein>
<dbReference type="EMBL" id="BPLR01014645">
    <property type="protein sequence ID" value="GIY70290.1"/>
    <property type="molecule type" value="Genomic_DNA"/>
</dbReference>
<feature type="chain" id="PRO_5043506677" description="Secreted protein" evidence="1">
    <location>
        <begin position="24"/>
        <end position="91"/>
    </location>
</feature>
<feature type="signal peptide" evidence="1">
    <location>
        <begin position="1"/>
        <end position="23"/>
    </location>
</feature>
<keyword evidence="3" id="KW-1185">Reference proteome</keyword>
<organism evidence="2 3">
    <name type="scientific">Caerostris extrusa</name>
    <name type="common">Bark spider</name>
    <name type="synonym">Caerostris bankana</name>
    <dbReference type="NCBI Taxonomy" id="172846"/>
    <lineage>
        <taxon>Eukaryota</taxon>
        <taxon>Metazoa</taxon>
        <taxon>Ecdysozoa</taxon>
        <taxon>Arthropoda</taxon>
        <taxon>Chelicerata</taxon>
        <taxon>Arachnida</taxon>
        <taxon>Araneae</taxon>
        <taxon>Araneomorphae</taxon>
        <taxon>Entelegynae</taxon>
        <taxon>Araneoidea</taxon>
        <taxon>Araneidae</taxon>
        <taxon>Caerostris</taxon>
    </lineage>
</organism>
<evidence type="ECO:0008006" key="4">
    <source>
        <dbReference type="Google" id="ProtNLM"/>
    </source>
</evidence>
<evidence type="ECO:0000313" key="3">
    <source>
        <dbReference type="Proteomes" id="UP001054945"/>
    </source>
</evidence>
<dbReference type="Proteomes" id="UP001054945">
    <property type="component" value="Unassembled WGS sequence"/>
</dbReference>
<evidence type="ECO:0000256" key="1">
    <source>
        <dbReference type="SAM" id="SignalP"/>
    </source>
</evidence>
<name>A0AAV4VLH9_CAEEX</name>
<evidence type="ECO:0000313" key="2">
    <source>
        <dbReference type="EMBL" id="GIY70290.1"/>
    </source>
</evidence>
<proteinExistence type="predicted"/>
<dbReference type="AlphaFoldDB" id="A0AAV4VLH9"/>
<sequence>MVNMTRCLLFWHLLLHDMWKCQVFSQQQGWIITPENRPKASILYLSHSRVKYPNFWRGGGIQRFDPVFQKIVSVGFLGKRNSNLTVSNLSE</sequence>
<keyword evidence="1" id="KW-0732">Signal</keyword>